<accession>A0A395RB96</accession>
<dbReference type="Proteomes" id="UP000265411">
    <property type="component" value="Unassembled WGS sequence"/>
</dbReference>
<name>A0A395RB96_9PSED</name>
<evidence type="ECO:0008006" key="3">
    <source>
        <dbReference type="Google" id="ProtNLM"/>
    </source>
</evidence>
<gene>
    <name evidence="1" type="ORF">ASB58_07740</name>
</gene>
<keyword evidence="2" id="KW-1185">Reference proteome</keyword>
<reference evidence="1 2" key="1">
    <citation type="journal article" date="2018" name="Syst. Appl. Microbiol.">
        <title>Pseudomonas gallaeciensis sp. nov., isolated from crude-oil-contaminated intertidal sand samples after the Prestige oil spill.</title>
        <authorList>
            <person name="Mulet M."/>
            <person name="Sanchez D."/>
            <person name="Rodriguez A.C."/>
            <person name="Nogales B."/>
            <person name="Bosch R."/>
            <person name="Busquets A."/>
            <person name="Gomila M."/>
            <person name="Lalucat J."/>
            <person name="Garcia-Valdes E."/>
        </authorList>
    </citation>
    <scope>NUCLEOTIDE SEQUENCE [LARGE SCALE GENOMIC DNA]</scope>
    <source>
        <strain evidence="1 2">V113</strain>
    </source>
</reference>
<proteinExistence type="predicted"/>
<comment type="caution">
    <text evidence="1">The sequence shown here is derived from an EMBL/GenBank/DDBJ whole genome shotgun (WGS) entry which is preliminary data.</text>
</comment>
<dbReference type="RefSeq" id="WP_118129916.1">
    <property type="nucleotide sequence ID" value="NZ_LMAZ01000001.1"/>
</dbReference>
<sequence length="217" mass="24308">MYWLGPFQYASKRELLDRLKTFVATAATGKVTHPIAVQKLHLLIAQHPDAARKIGPGVDHFVIKRNALGAGQGLWLVRCDGSETSFSYKRCITGVRQSSYGKVCEALRFEVRAQLIAFRERQTLPTRCAISGNQIMQRRDLHIDHKIPFWRLLQRFAEAQQLELSALATRGSGETLTLIDQEVAAAFAAFHLQHAQLQPSCRKANGLKGGRLRSDDC</sequence>
<dbReference type="AlphaFoldDB" id="A0A395RB96"/>
<evidence type="ECO:0000313" key="2">
    <source>
        <dbReference type="Proteomes" id="UP000265411"/>
    </source>
</evidence>
<dbReference type="OrthoDB" id="4177831at2"/>
<protein>
    <recommendedName>
        <fullName evidence="3">DUF3223 domain-containing protein</fullName>
    </recommendedName>
</protein>
<dbReference type="Pfam" id="PF11523">
    <property type="entry name" value="DUF3223"/>
    <property type="match status" value="1"/>
</dbReference>
<dbReference type="EMBL" id="LMAZ01000001">
    <property type="protein sequence ID" value="RGP57391.1"/>
    <property type="molecule type" value="Genomic_DNA"/>
</dbReference>
<organism evidence="1 2">
    <name type="scientific">Pseudomonas abyssi</name>
    <dbReference type="NCBI Taxonomy" id="170540"/>
    <lineage>
        <taxon>Bacteria</taxon>
        <taxon>Pseudomonadati</taxon>
        <taxon>Pseudomonadota</taxon>
        <taxon>Gammaproteobacteria</taxon>
        <taxon>Pseudomonadales</taxon>
        <taxon>Pseudomonadaceae</taxon>
        <taxon>Pseudomonas</taxon>
    </lineage>
</organism>
<dbReference type="Gene3D" id="3.10.450.40">
    <property type="match status" value="1"/>
</dbReference>
<evidence type="ECO:0000313" key="1">
    <source>
        <dbReference type="EMBL" id="RGP57391.1"/>
    </source>
</evidence>